<dbReference type="SUPFAM" id="SSF47986">
    <property type="entry name" value="DEATH domain"/>
    <property type="match status" value="1"/>
</dbReference>
<dbReference type="RefSeq" id="XP_045573454.1">
    <property type="nucleotide sequence ID" value="XM_045717498.1"/>
</dbReference>
<dbReference type="RefSeq" id="XP_045573453.1">
    <property type="nucleotide sequence ID" value="XM_045717497.1"/>
</dbReference>
<dbReference type="SMART" id="SM00184">
    <property type="entry name" value="RING"/>
    <property type="match status" value="1"/>
</dbReference>
<evidence type="ECO:0000313" key="20">
    <source>
        <dbReference type="RefSeq" id="XP_045573449.1"/>
    </source>
</evidence>
<dbReference type="RefSeq" id="XP_045573449.1">
    <property type="nucleotide sequence ID" value="XM_045717493.1"/>
</dbReference>
<comment type="subcellular location">
    <subcellularLocation>
        <location evidence="2">Cytoplasm</location>
    </subcellularLocation>
    <subcellularLocation>
        <location evidence="1">Nucleus</location>
    </subcellularLocation>
</comment>
<evidence type="ECO:0000259" key="14">
    <source>
        <dbReference type="PROSITE" id="PS50089"/>
    </source>
</evidence>
<dbReference type="RefSeq" id="XP_045573458.1">
    <property type="nucleotide sequence ID" value="XM_045717502.1"/>
</dbReference>
<evidence type="ECO:0000256" key="11">
    <source>
        <dbReference type="PROSITE-ProRule" id="PRU00175"/>
    </source>
</evidence>
<organism evidence="16 17">
    <name type="scientific">Salmo salar</name>
    <name type="common">Atlantic salmon</name>
    <dbReference type="NCBI Taxonomy" id="8030"/>
    <lineage>
        <taxon>Eukaryota</taxon>
        <taxon>Metazoa</taxon>
        <taxon>Chordata</taxon>
        <taxon>Craniata</taxon>
        <taxon>Vertebrata</taxon>
        <taxon>Euteleostomi</taxon>
        <taxon>Actinopterygii</taxon>
        <taxon>Neopterygii</taxon>
        <taxon>Teleostei</taxon>
        <taxon>Protacanthopterygii</taxon>
        <taxon>Salmoniformes</taxon>
        <taxon>Salmonidae</taxon>
        <taxon>Salmoninae</taxon>
        <taxon>Salmo</taxon>
    </lineage>
</organism>
<dbReference type="InterPro" id="IPR001315">
    <property type="entry name" value="CARD"/>
</dbReference>
<dbReference type="Pfam" id="PF13920">
    <property type="entry name" value="zf-C3HC4_3"/>
    <property type="match status" value="1"/>
</dbReference>
<dbReference type="Gene3D" id="1.10.533.10">
    <property type="entry name" value="Death Domain, Fas"/>
    <property type="match status" value="1"/>
</dbReference>
<evidence type="ECO:0000256" key="3">
    <source>
        <dbReference type="ARBA" id="ARBA00006672"/>
    </source>
</evidence>
<dbReference type="Gene3D" id="1.10.8.10">
    <property type="entry name" value="DNA helicase RuvA subunit, C-terminal domain"/>
    <property type="match status" value="1"/>
</dbReference>
<dbReference type="PANTHER" id="PTHR10044">
    <property type="entry name" value="INHIBITOR OF APOPTOSIS"/>
    <property type="match status" value="1"/>
</dbReference>
<keyword evidence="4" id="KW-0963">Cytoplasm</keyword>
<evidence type="ECO:0000256" key="2">
    <source>
        <dbReference type="ARBA" id="ARBA00004496"/>
    </source>
</evidence>
<dbReference type="CDD" id="cd00022">
    <property type="entry name" value="BIR"/>
    <property type="match status" value="3"/>
</dbReference>
<evidence type="ECO:0000256" key="1">
    <source>
        <dbReference type="ARBA" id="ARBA00004123"/>
    </source>
</evidence>
<evidence type="ECO:0000313" key="21">
    <source>
        <dbReference type="RefSeq" id="XP_045573450.1"/>
    </source>
</evidence>
<gene>
    <name evidence="17 18 19 20 21 22 23 24 25 26 27 28 29" type="primary">LOC106604062</name>
</gene>
<evidence type="ECO:0000313" key="19">
    <source>
        <dbReference type="RefSeq" id="XP_045573448.1"/>
    </source>
</evidence>
<keyword evidence="7" id="KW-0677">Repeat</keyword>
<dbReference type="PROSITE" id="PS50209">
    <property type="entry name" value="CARD"/>
    <property type="match status" value="1"/>
</dbReference>
<evidence type="ECO:0000256" key="9">
    <source>
        <dbReference type="ARBA" id="ARBA00022833"/>
    </source>
</evidence>
<evidence type="ECO:0000256" key="5">
    <source>
        <dbReference type="ARBA" id="ARBA00022703"/>
    </source>
</evidence>
<dbReference type="InterPro" id="IPR001841">
    <property type="entry name" value="Znf_RING"/>
</dbReference>
<dbReference type="RefSeq" id="XP_045573450.1">
    <property type="nucleotide sequence ID" value="XM_045717494.1"/>
</dbReference>
<evidence type="ECO:0000313" key="29">
    <source>
        <dbReference type="RefSeq" id="XP_045573458.1"/>
    </source>
</evidence>
<evidence type="ECO:0000256" key="13">
    <source>
        <dbReference type="SAM" id="MobiDB-lite"/>
    </source>
</evidence>
<dbReference type="PROSITE" id="PS50143">
    <property type="entry name" value="BIR_REPEAT_2"/>
    <property type="match status" value="3"/>
</dbReference>
<dbReference type="Pfam" id="PF00653">
    <property type="entry name" value="BIR"/>
    <property type="match status" value="3"/>
</dbReference>
<evidence type="ECO:0000313" key="22">
    <source>
        <dbReference type="RefSeq" id="XP_045573451.1"/>
    </source>
</evidence>
<keyword evidence="6" id="KW-0479">Metal-binding</keyword>
<dbReference type="RefSeq" id="XP_045573457.1">
    <property type="nucleotide sequence ID" value="XM_045717501.1"/>
</dbReference>
<evidence type="ECO:0000313" key="18">
    <source>
        <dbReference type="RefSeq" id="XP_045573447.1"/>
    </source>
</evidence>
<dbReference type="Gene3D" id="3.30.40.10">
    <property type="entry name" value="Zinc/RING finger domain, C3HC4 (zinc finger)"/>
    <property type="match status" value="1"/>
</dbReference>
<keyword evidence="8 11" id="KW-0863">Zinc-finger</keyword>
<evidence type="ECO:0000313" key="16">
    <source>
        <dbReference type="Proteomes" id="UP001652741"/>
    </source>
</evidence>
<evidence type="ECO:0000256" key="12">
    <source>
        <dbReference type="SAM" id="Coils"/>
    </source>
</evidence>
<evidence type="ECO:0000313" key="23">
    <source>
        <dbReference type="RefSeq" id="XP_045573452.1"/>
    </source>
</evidence>
<evidence type="ECO:0000259" key="15">
    <source>
        <dbReference type="PROSITE" id="PS50209"/>
    </source>
</evidence>
<sequence>MDTLVQLQNSPFLMGLCRNGAPVNLQYDNSSELFRISTFARFPSLGVTERSLARAGWFYTGVGDRVQCFRCNVMADGWQTGDCPTERHRQLSPSCSFIQTLPSTANLLSSSHSAFSPLRSAPVIPVSGPGPAPLPVSALNPAPNPVPGEEPVGYLNMGFSAPPPSSPLSSRGVEDMFHQRPPTCHNPSMRREQDRLDSFHTWTLSIITPSELAKAGFYYLGQGDRVACFTCGGQLSNWEPGDRAVSEHQRHYPNCHFVRGDRADNVSLAGVVGGVAGTSQPPGAEAPAPPGPGPPGLSNVSNPAMQQREDRLLTFVHWPLRIPVRPDQLAKAGFYYVGRNDDVKCFCCDGGLRCWESGDDPWVEHAKWFPRCVYLLQEKGQEFVHQIQARFPRLFEQLLTNGDSSSREFVDPPGEERSEDAVMMNTAVVVSSLEMGFERGLVKQTVQSKILTSGENYKTVQELVSDLLSAEDQKREEEREMLAEEMASDGHSFLKRHQAALVQRLKSVESVLEHLREQNVISGEEYSSLQGQSSQQQTARLIDLVLTKGNAAAEVFRNWIQKNDVYLLRDLMAQANEAASPSQDLSDLPMEEQLRRLQEERTCKVCMDKEVNIVFIPCGHLVVCKDCAPSLRKCPICRGLVKGTVRTFLS</sequence>
<dbReference type="Gene3D" id="1.10.1170.10">
    <property type="entry name" value="Inhibitor Of Apoptosis Protein (2mihbC-IAP-1), Chain A"/>
    <property type="match status" value="3"/>
</dbReference>
<dbReference type="PROSITE" id="PS01282">
    <property type="entry name" value="BIR_REPEAT_1"/>
    <property type="match status" value="1"/>
</dbReference>
<proteinExistence type="inferred from homology"/>
<dbReference type="RefSeq" id="XP_045573455.1">
    <property type="nucleotide sequence ID" value="XM_045717499.1"/>
</dbReference>
<comment type="similarity">
    <text evidence="3">Belongs to the IAP family.</text>
</comment>
<feature type="domain" description="CARD" evidence="15">
    <location>
        <begin position="486"/>
        <end position="575"/>
    </location>
</feature>
<keyword evidence="5" id="KW-0053">Apoptosis</keyword>
<keyword evidence="12" id="KW-0175">Coiled coil</keyword>
<dbReference type="InterPro" id="IPR050784">
    <property type="entry name" value="IAP"/>
</dbReference>
<dbReference type="GeneID" id="106604062"/>
<dbReference type="CDD" id="cd14394">
    <property type="entry name" value="UBA_BIRC2_3"/>
    <property type="match status" value="1"/>
</dbReference>
<dbReference type="RefSeq" id="XP_045573451.1">
    <property type="nucleotide sequence ID" value="XM_045717495.1"/>
</dbReference>
<name>A0ABM3EQX0_SALSA</name>
<keyword evidence="10" id="KW-0539">Nucleus</keyword>
<evidence type="ECO:0000313" key="25">
    <source>
        <dbReference type="RefSeq" id="XP_045573454.1"/>
    </source>
</evidence>
<dbReference type="PROSITE" id="PS50089">
    <property type="entry name" value="ZF_RING_2"/>
    <property type="match status" value="1"/>
</dbReference>
<keyword evidence="16" id="KW-1185">Reference proteome</keyword>
<dbReference type="RefSeq" id="XP_045573446.1">
    <property type="nucleotide sequence ID" value="XM_045717490.1"/>
</dbReference>
<dbReference type="SUPFAM" id="SSF57924">
    <property type="entry name" value="Inhibitor of apoptosis (IAP) repeat"/>
    <property type="match status" value="3"/>
</dbReference>
<evidence type="ECO:0000313" key="28">
    <source>
        <dbReference type="RefSeq" id="XP_045573457.1"/>
    </source>
</evidence>
<evidence type="ECO:0000313" key="27">
    <source>
        <dbReference type="RefSeq" id="XP_045573456.1"/>
    </source>
</evidence>
<evidence type="ECO:0000313" key="17">
    <source>
        <dbReference type="RefSeq" id="XP_045573446.1"/>
    </source>
</evidence>
<feature type="coiled-coil region" evidence="12">
    <location>
        <begin position="460"/>
        <end position="518"/>
    </location>
</feature>
<dbReference type="CDD" id="cd16713">
    <property type="entry name" value="RING-HC_BIRC2_3_7"/>
    <property type="match status" value="1"/>
</dbReference>
<feature type="region of interest" description="Disordered" evidence="13">
    <location>
        <begin position="273"/>
        <end position="302"/>
    </location>
</feature>
<dbReference type="InterPro" id="IPR013083">
    <property type="entry name" value="Znf_RING/FYVE/PHD"/>
</dbReference>
<evidence type="ECO:0000256" key="4">
    <source>
        <dbReference type="ARBA" id="ARBA00022490"/>
    </source>
</evidence>
<dbReference type="InterPro" id="IPR048875">
    <property type="entry name" value="BIRC2-3-like_UBA"/>
</dbReference>
<dbReference type="PANTHER" id="PTHR10044:SF79">
    <property type="entry name" value="BACULOVIRAL IAP REPEAT-CONTAINING PROTEIN 2"/>
    <property type="match status" value="1"/>
</dbReference>
<evidence type="ECO:0000256" key="7">
    <source>
        <dbReference type="ARBA" id="ARBA00022737"/>
    </source>
</evidence>
<dbReference type="RefSeq" id="XP_045573447.1">
    <property type="nucleotide sequence ID" value="XM_045717491.1"/>
</dbReference>
<evidence type="ECO:0000313" key="26">
    <source>
        <dbReference type="RefSeq" id="XP_045573455.1"/>
    </source>
</evidence>
<keyword evidence="9" id="KW-0862">Zinc</keyword>
<dbReference type="SMART" id="SM00238">
    <property type="entry name" value="BIR"/>
    <property type="match status" value="3"/>
</dbReference>
<dbReference type="InterPro" id="IPR041933">
    <property type="entry name" value="BIRC2/BIRC3_UBA"/>
</dbReference>
<dbReference type="RefSeq" id="XP_045573452.1">
    <property type="nucleotide sequence ID" value="XM_045717496.1"/>
</dbReference>
<dbReference type="RefSeq" id="XP_045573448.1">
    <property type="nucleotide sequence ID" value="XM_045717492.1"/>
</dbReference>
<accession>A0ABM3EQX0</accession>
<feature type="domain" description="RING-type" evidence="14">
    <location>
        <begin position="603"/>
        <end position="638"/>
    </location>
</feature>
<dbReference type="InterPro" id="IPR011029">
    <property type="entry name" value="DEATH-like_dom_sf"/>
</dbReference>
<dbReference type="Proteomes" id="UP001652741">
    <property type="component" value="Chromosome ssa04"/>
</dbReference>
<dbReference type="Pfam" id="PF21290">
    <property type="entry name" value="UBA_BIRC2-3"/>
    <property type="match status" value="1"/>
</dbReference>
<dbReference type="SMART" id="SM00114">
    <property type="entry name" value="CARD"/>
    <property type="match status" value="1"/>
</dbReference>
<evidence type="ECO:0000313" key="24">
    <source>
        <dbReference type="RefSeq" id="XP_045573453.1"/>
    </source>
</evidence>
<evidence type="ECO:0000256" key="8">
    <source>
        <dbReference type="ARBA" id="ARBA00022771"/>
    </source>
</evidence>
<evidence type="ECO:0000256" key="6">
    <source>
        <dbReference type="ARBA" id="ARBA00022723"/>
    </source>
</evidence>
<dbReference type="InterPro" id="IPR001370">
    <property type="entry name" value="BIR_rpt"/>
</dbReference>
<dbReference type="Pfam" id="PF00619">
    <property type="entry name" value="CARD"/>
    <property type="match status" value="1"/>
</dbReference>
<evidence type="ECO:0000256" key="10">
    <source>
        <dbReference type="ARBA" id="ARBA00023242"/>
    </source>
</evidence>
<protein>
    <submittedName>
        <fullName evidence="17 18">Inhibitor of apoptosis protein isoform X1</fullName>
    </submittedName>
</protein>
<dbReference type="RefSeq" id="XP_045573456.1">
    <property type="nucleotide sequence ID" value="XM_045717500.1"/>
</dbReference>
<reference evidence="17 18" key="1">
    <citation type="submission" date="2025-05" db="UniProtKB">
        <authorList>
            <consortium name="RefSeq"/>
        </authorList>
    </citation>
    <scope>IDENTIFICATION</scope>
</reference>